<gene>
    <name evidence="2" type="ORF">SAMN05421736_12018</name>
</gene>
<protein>
    <submittedName>
        <fullName evidence="2">Uncharacterized protein</fullName>
    </submittedName>
</protein>
<evidence type="ECO:0000313" key="2">
    <source>
        <dbReference type="EMBL" id="SDZ59815.1"/>
    </source>
</evidence>
<keyword evidence="1" id="KW-0812">Transmembrane</keyword>
<feature type="transmembrane region" description="Helical" evidence="1">
    <location>
        <begin position="106"/>
        <end position="124"/>
    </location>
</feature>
<accession>A0A1H3UD88</accession>
<dbReference type="AlphaFoldDB" id="A0A1H3UD88"/>
<sequence length="143" mass="15800">MSEVVEIDKVLEKLNENNYDLNVLTPEELGNLQNNAPAIIDAISKLGKVGSEAQDKVYKTIDKAIEIFSEQLNDPSLSEEARDKLNDRIERMVDKAFQKDTEFKKLLLGMVYVGIGGGVLVLAGKNPEIRKSALNLLTKGKPS</sequence>
<proteinExistence type="predicted"/>
<keyword evidence="1" id="KW-0472">Membrane</keyword>
<name>A0A1H3UD88_9BACI</name>
<organism evidence="2 3">
    <name type="scientific">Evansella caseinilytica</name>
    <dbReference type="NCBI Taxonomy" id="1503961"/>
    <lineage>
        <taxon>Bacteria</taxon>
        <taxon>Bacillati</taxon>
        <taxon>Bacillota</taxon>
        <taxon>Bacilli</taxon>
        <taxon>Bacillales</taxon>
        <taxon>Bacillaceae</taxon>
        <taxon>Evansella</taxon>
    </lineage>
</organism>
<dbReference type="Proteomes" id="UP000198935">
    <property type="component" value="Unassembled WGS sequence"/>
</dbReference>
<evidence type="ECO:0000313" key="3">
    <source>
        <dbReference type="Proteomes" id="UP000198935"/>
    </source>
</evidence>
<evidence type="ECO:0000256" key="1">
    <source>
        <dbReference type="SAM" id="Phobius"/>
    </source>
</evidence>
<dbReference type="EMBL" id="FNPI01000020">
    <property type="protein sequence ID" value="SDZ59815.1"/>
    <property type="molecule type" value="Genomic_DNA"/>
</dbReference>
<reference evidence="3" key="1">
    <citation type="submission" date="2016-10" db="EMBL/GenBank/DDBJ databases">
        <authorList>
            <person name="Varghese N."/>
            <person name="Submissions S."/>
        </authorList>
    </citation>
    <scope>NUCLEOTIDE SEQUENCE [LARGE SCALE GENOMIC DNA]</scope>
    <source>
        <strain evidence="3">SP</strain>
    </source>
</reference>
<keyword evidence="1" id="KW-1133">Transmembrane helix</keyword>
<keyword evidence="3" id="KW-1185">Reference proteome</keyword>
<dbReference type="OrthoDB" id="2353140at2"/>